<comment type="subcellular location">
    <subcellularLocation>
        <location evidence="1">Nucleus</location>
    </subcellularLocation>
</comment>
<feature type="compositionally biased region" description="Polar residues" evidence="4">
    <location>
        <begin position="57"/>
        <end position="70"/>
    </location>
</feature>
<reference evidence="5" key="1">
    <citation type="submission" date="2020-12" db="EMBL/GenBank/DDBJ databases">
        <title>Metabolic potential, ecology and presence of endohyphal bacteria is reflected in genomic diversity of Mucoromycotina.</title>
        <authorList>
            <person name="Muszewska A."/>
            <person name="Okrasinska A."/>
            <person name="Steczkiewicz K."/>
            <person name="Drgas O."/>
            <person name="Orlowska M."/>
            <person name="Perlinska-Lenart U."/>
            <person name="Aleksandrzak-Piekarczyk T."/>
            <person name="Szatraj K."/>
            <person name="Zielenkiewicz U."/>
            <person name="Pilsyk S."/>
            <person name="Malc E."/>
            <person name="Mieczkowski P."/>
            <person name="Kruszewska J.S."/>
            <person name="Biernat P."/>
            <person name="Pawlowska J."/>
        </authorList>
    </citation>
    <scope>NUCLEOTIDE SEQUENCE</scope>
    <source>
        <strain evidence="5">WA0000067209</strain>
    </source>
</reference>
<keyword evidence="6" id="KW-1185">Reference proteome</keyword>
<feature type="region of interest" description="Disordered" evidence="4">
    <location>
        <begin position="32"/>
        <end position="93"/>
    </location>
</feature>
<dbReference type="CDD" id="cd22965">
    <property type="entry name" value="DD_DPY30_SDC1"/>
    <property type="match status" value="1"/>
</dbReference>
<proteinExistence type="inferred from homology"/>
<dbReference type="Proteomes" id="UP000654370">
    <property type="component" value="Unassembled WGS sequence"/>
</dbReference>
<evidence type="ECO:0000256" key="2">
    <source>
        <dbReference type="ARBA" id="ARBA00010849"/>
    </source>
</evidence>
<organism evidence="5 6">
    <name type="scientific">Mortierella isabellina</name>
    <name type="common">Filamentous fungus</name>
    <name type="synonym">Umbelopsis isabellina</name>
    <dbReference type="NCBI Taxonomy" id="91625"/>
    <lineage>
        <taxon>Eukaryota</taxon>
        <taxon>Fungi</taxon>
        <taxon>Fungi incertae sedis</taxon>
        <taxon>Mucoromycota</taxon>
        <taxon>Mucoromycotina</taxon>
        <taxon>Umbelopsidomycetes</taxon>
        <taxon>Umbelopsidales</taxon>
        <taxon>Umbelopsidaceae</taxon>
        <taxon>Umbelopsis</taxon>
    </lineage>
</organism>
<dbReference type="Gene3D" id="1.20.890.10">
    <property type="entry name" value="cAMP-dependent protein kinase regulatory subunit, dimerization-anchoring domain"/>
    <property type="match status" value="1"/>
</dbReference>
<evidence type="ECO:0000256" key="4">
    <source>
        <dbReference type="SAM" id="MobiDB-lite"/>
    </source>
</evidence>
<comment type="caution">
    <text evidence="5">The sequence shown here is derived from an EMBL/GenBank/DDBJ whole genome shotgun (WGS) entry which is preliminary data.</text>
</comment>
<comment type="similarity">
    <text evidence="2">Belongs to the dpy-30 family.</text>
</comment>
<name>A0A8H7PTM7_MORIS</name>
<evidence type="ECO:0000256" key="1">
    <source>
        <dbReference type="ARBA" id="ARBA00004123"/>
    </source>
</evidence>
<feature type="compositionally biased region" description="Polar residues" evidence="4">
    <location>
        <begin position="32"/>
        <end position="48"/>
    </location>
</feature>
<evidence type="ECO:0000256" key="3">
    <source>
        <dbReference type="ARBA" id="ARBA00023242"/>
    </source>
</evidence>
<dbReference type="InterPro" id="IPR007858">
    <property type="entry name" value="Dpy-30_motif"/>
</dbReference>
<sequence length="143" mass="15670">MTAYLVVETGQIFDLNFRHHNRLKDSRFTLDMENQSGTNSPSASTAAQWSEPMVVQSDHSAFSESQSLQRTPPAAPPPAVTAERPAMDTPPRAHISALNSLPARAYLDETVVPTLLDGMQLLATQRPDDPLHFLGQFLISKSA</sequence>
<dbReference type="InterPro" id="IPR049629">
    <property type="entry name" value="DPY30_SDC1_DD"/>
</dbReference>
<dbReference type="Pfam" id="PF05186">
    <property type="entry name" value="Dpy-30"/>
    <property type="match status" value="1"/>
</dbReference>
<evidence type="ECO:0008006" key="7">
    <source>
        <dbReference type="Google" id="ProtNLM"/>
    </source>
</evidence>
<dbReference type="AlphaFoldDB" id="A0A8H7PTM7"/>
<gene>
    <name evidence="5" type="ORF">INT43_003677</name>
</gene>
<dbReference type="OrthoDB" id="417678at2759"/>
<accession>A0A8H7PTM7</accession>
<dbReference type="EMBL" id="JAEPQZ010000006">
    <property type="protein sequence ID" value="KAG2179891.1"/>
    <property type="molecule type" value="Genomic_DNA"/>
</dbReference>
<evidence type="ECO:0000313" key="6">
    <source>
        <dbReference type="Proteomes" id="UP000654370"/>
    </source>
</evidence>
<dbReference type="GO" id="GO:0005634">
    <property type="term" value="C:nucleus"/>
    <property type="evidence" value="ECO:0007669"/>
    <property type="project" value="UniProtKB-SubCell"/>
</dbReference>
<keyword evidence="3" id="KW-0539">Nucleus</keyword>
<protein>
    <recommendedName>
        <fullName evidence="7">Dpy-30</fullName>
    </recommendedName>
</protein>
<evidence type="ECO:0000313" key="5">
    <source>
        <dbReference type="EMBL" id="KAG2179891.1"/>
    </source>
</evidence>